<dbReference type="AlphaFoldDB" id="A0A9E4KDS8"/>
<gene>
    <name evidence="4" type="ORF">JAZ07_12965</name>
</gene>
<comment type="caution">
    <text evidence="4">The sequence shown here is derived from an EMBL/GenBank/DDBJ whole genome shotgun (WGS) entry which is preliminary data.</text>
</comment>
<dbReference type="Gene3D" id="3.30.470.20">
    <property type="entry name" value="ATP-grasp fold, B domain"/>
    <property type="match status" value="1"/>
</dbReference>
<dbReference type="GO" id="GO:0005524">
    <property type="term" value="F:ATP binding"/>
    <property type="evidence" value="ECO:0007669"/>
    <property type="project" value="UniProtKB-UniRule"/>
</dbReference>
<dbReference type="Pfam" id="PF14402">
    <property type="entry name" value="7TM_transglut"/>
    <property type="match status" value="1"/>
</dbReference>
<keyword evidence="1" id="KW-0547">Nucleotide-binding</keyword>
<dbReference type="Pfam" id="PF01841">
    <property type="entry name" value="Transglut_core"/>
    <property type="match status" value="1"/>
</dbReference>
<dbReference type="SUPFAM" id="SSF56059">
    <property type="entry name" value="Glutathione synthetase ATP-binding domain-like"/>
    <property type="match status" value="1"/>
</dbReference>
<keyword evidence="1" id="KW-0067">ATP-binding</keyword>
<feature type="domain" description="ATP-grasp" evidence="3">
    <location>
        <begin position="537"/>
        <end position="783"/>
    </location>
</feature>
<dbReference type="PANTHER" id="PTHR33490:SF6">
    <property type="entry name" value="SLL1049 PROTEIN"/>
    <property type="match status" value="1"/>
</dbReference>
<dbReference type="GO" id="GO:0046872">
    <property type="term" value="F:metal ion binding"/>
    <property type="evidence" value="ECO:0007669"/>
    <property type="project" value="InterPro"/>
</dbReference>
<organism evidence="4 5">
    <name type="scientific">Candidatus Thiodiazotropha taylori</name>
    <dbReference type="NCBI Taxonomy" id="2792791"/>
    <lineage>
        <taxon>Bacteria</taxon>
        <taxon>Pseudomonadati</taxon>
        <taxon>Pseudomonadota</taxon>
        <taxon>Gammaproteobacteria</taxon>
        <taxon>Chromatiales</taxon>
        <taxon>Sedimenticolaceae</taxon>
        <taxon>Candidatus Thiodiazotropha</taxon>
    </lineage>
</organism>
<dbReference type="InterPro" id="IPR011761">
    <property type="entry name" value="ATP-grasp"/>
</dbReference>
<keyword evidence="2" id="KW-0812">Transmembrane</keyword>
<protein>
    <recommendedName>
        <fullName evidence="3">ATP-grasp domain-containing protein</fullName>
    </recommendedName>
</protein>
<dbReference type="Gene3D" id="3.10.620.30">
    <property type="match status" value="1"/>
</dbReference>
<dbReference type="PANTHER" id="PTHR33490">
    <property type="entry name" value="BLR5614 PROTEIN-RELATED"/>
    <property type="match status" value="1"/>
</dbReference>
<feature type="transmembrane region" description="Helical" evidence="2">
    <location>
        <begin position="336"/>
        <end position="367"/>
    </location>
</feature>
<evidence type="ECO:0000256" key="1">
    <source>
        <dbReference type="PROSITE-ProRule" id="PRU00409"/>
    </source>
</evidence>
<dbReference type="Pfam" id="PF14397">
    <property type="entry name" value="ATPgrasp_ST"/>
    <property type="match status" value="1"/>
</dbReference>
<dbReference type="Proteomes" id="UP000886667">
    <property type="component" value="Unassembled WGS sequence"/>
</dbReference>
<evidence type="ECO:0000259" key="3">
    <source>
        <dbReference type="PROSITE" id="PS50975"/>
    </source>
</evidence>
<accession>A0A9E4KDS8</accession>
<dbReference type="SUPFAM" id="SSF54001">
    <property type="entry name" value="Cysteine proteinases"/>
    <property type="match status" value="1"/>
</dbReference>
<dbReference type="InterPro" id="IPR038765">
    <property type="entry name" value="Papain-like_cys_pep_sf"/>
</dbReference>
<dbReference type="InterPro" id="IPR002931">
    <property type="entry name" value="Transglutaminase-like"/>
</dbReference>
<evidence type="ECO:0000256" key="2">
    <source>
        <dbReference type="SAM" id="Phobius"/>
    </source>
</evidence>
<keyword evidence="2" id="KW-0472">Membrane</keyword>
<feature type="transmembrane region" description="Helical" evidence="2">
    <location>
        <begin position="379"/>
        <end position="400"/>
    </location>
</feature>
<dbReference type="PROSITE" id="PS50975">
    <property type="entry name" value="ATP_GRASP"/>
    <property type="match status" value="1"/>
</dbReference>
<reference evidence="4" key="1">
    <citation type="journal article" date="2021" name="Proc. Natl. Acad. Sci. U.S.A.">
        <title>Global biogeography of chemosynthetic symbionts reveals both localized and globally distributed symbiont groups. .</title>
        <authorList>
            <person name="Osvatic J.T."/>
            <person name="Wilkins L.G.E."/>
            <person name="Leibrecht L."/>
            <person name="Leray M."/>
            <person name="Zauner S."/>
            <person name="Polzin J."/>
            <person name="Camacho Y."/>
            <person name="Gros O."/>
            <person name="van Gils J.A."/>
            <person name="Eisen J.A."/>
            <person name="Petersen J.M."/>
            <person name="Yuen B."/>
        </authorList>
    </citation>
    <scope>NUCLEOTIDE SEQUENCE</scope>
    <source>
        <strain evidence="4">MAGclacostrist064TRANS</strain>
    </source>
</reference>
<dbReference type="InterPro" id="IPR039523">
    <property type="entry name" value="RimK-rel_E_lig_ATP-grasp"/>
</dbReference>
<feature type="transmembrane region" description="Helical" evidence="2">
    <location>
        <begin position="406"/>
        <end position="423"/>
    </location>
</feature>
<evidence type="ECO:0000313" key="5">
    <source>
        <dbReference type="Proteomes" id="UP000886667"/>
    </source>
</evidence>
<sequence length="785" mass="87907">MGLHISLDPERIKQLIPETVYQYRLAMFFEPEADDVMISTFLPQASDRQEVLDEEITAQNMNLDFSEDIHGRSGEWSGGADSKRIDYRAMVTTKSIQYEISKNLTIPLQYSDDLQPYLQQTADIPIDHPEIKQLWSEIKPANSRNTLEVATAIYQYIYQEIETVPFKGLTDSLTTMRLKSASCNGKSRLFVSLARLNNIPARLVGGVIMKPGRKKTSHQWLELYIDTHWTPIDPTNGHFGLLPNNYLELYRGDKVLFRHTSNINFEYYFNASNKRVAPSLYRHELSNSEKLPSAATHLQAFGLTVTTISLFLLFPFCTLIITFLRNVIGIKTFGIFMPMLIAAACVFTGFFVGMVGFVLVLGIAYIGHEILGRFHILKVPRLAAIITLNNVLFLAFIYIVDADTSIEFGMLSLFPVVILSFVAERLHQMTEESNWMELFKVSMGTLVTIVFCYMAFVSVLLQGVFSLYPETYLLVMAALIYIGSWSGIRISEIFRFKSLFSGVNGRIMGINSRNRDIIYPHNSKQMLKLASDKLDTKELLNELQVPVPTTISVCRLYKEIDQFMASLPLDRGFVLKPNNGSRGNGILVVVGVSDGDYLNASGDRLSLHKIRKHVEEILSGAYSQSGSPDSAYIEEIVSQHKVLNDIAPYGLSDIRLIISNGQLLSAMLRVPTLSSSGKANLHQGAIGIAVDLDNGTTFRSVQKTKVIEVHPDSDKSLIGISIPDWEQVKEIAMKCYRAVPLGYLGVDICLDSKNGPVVLEINGRPGLEIQNVHKTGLYNAVTDSY</sequence>
<proteinExistence type="predicted"/>
<feature type="transmembrane region" description="Helical" evidence="2">
    <location>
        <begin position="444"/>
        <end position="465"/>
    </location>
</feature>
<keyword evidence="2" id="KW-1133">Transmembrane helix</keyword>
<name>A0A9E4KDS8_9GAMM</name>
<dbReference type="InterPro" id="IPR025840">
    <property type="entry name" value="7TM_transglut"/>
</dbReference>
<feature type="transmembrane region" description="Helical" evidence="2">
    <location>
        <begin position="471"/>
        <end position="488"/>
    </location>
</feature>
<feature type="transmembrane region" description="Helical" evidence="2">
    <location>
        <begin position="300"/>
        <end position="324"/>
    </location>
</feature>
<dbReference type="EMBL" id="JAEPCM010000455">
    <property type="protein sequence ID" value="MCG7947248.1"/>
    <property type="molecule type" value="Genomic_DNA"/>
</dbReference>
<dbReference type="SMART" id="SM00460">
    <property type="entry name" value="TGc"/>
    <property type="match status" value="1"/>
</dbReference>
<evidence type="ECO:0000313" key="4">
    <source>
        <dbReference type="EMBL" id="MCG7947248.1"/>
    </source>
</evidence>